<dbReference type="OrthoDB" id="9791166at2"/>
<evidence type="ECO:0008006" key="5">
    <source>
        <dbReference type="Google" id="ProtNLM"/>
    </source>
</evidence>
<dbReference type="InterPro" id="IPR019685">
    <property type="entry name" value="DUF2534"/>
</dbReference>
<feature type="transmembrane region" description="Helical" evidence="2">
    <location>
        <begin position="395"/>
        <end position="415"/>
    </location>
</feature>
<dbReference type="InterPro" id="IPR005625">
    <property type="entry name" value="PepSY-ass_TM"/>
</dbReference>
<feature type="transmembrane region" description="Helical" evidence="2">
    <location>
        <begin position="20"/>
        <end position="44"/>
    </location>
</feature>
<dbReference type="RefSeq" id="WP_084933954.1">
    <property type="nucleotide sequence ID" value="NZ_MLFR01000005.1"/>
</dbReference>
<feature type="transmembrane region" description="Helical" evidence="2">
    <location>
        <begin position="162"/>
        <end position="180"/>
    </location>
</feature>
<gene>
    <name evidence="3" type="ORF">HA51_07585</name>
</gene>
<feature type="transmembrane region" description="Helical" evidence="2">
    <location>
        <begin position="447"/>
        <end position="470"/>
    </location>
</feature>
<feature type="transmembrane region" description="Helical" evidence="2">
    <location>
        <begin position="512"/>
        <end position="537"/>
    </location>
</feature>
<dbReference type="Proteomes" id="UP000193558">
    <property type="component" value="Unassembled WGS sequence"/>
</dbReference>
<dbReference type="PANTHER" id="PTHR34219:SF1">
    <property type="entry name" value="PEPSY DOMAIN-CONTAINING PROTEIN"/>
    <property type="match status" value="1"/>
</dbReference>
<proteinExistence type="predicted"/>
<evidence type="ECO:0000313" key="3">
    <source>
        <dbReference type="EMBL" id="ORM70171.1"/>
    </source>
</evidence>
<dbReference type="PANTHER" id="PTHR34219">
    <property type="entry name" value="IRON-REGULATED INNER MEMBRANE PROTEIN-RELATED"/>
    <property type="match status" value="1"/>
</dbReference>
<feature type="region of interest" description="Disordered" evidence="1">
    <location>
        <begin position="248"/>
        <end position="303"/>
    </location>
</feature>
<dbReference type="AlphaFoldDB" id="A0A1X1D0W6"/>
<dbReference type="Pfam" id="PF03929">
    <property type="entry name" value="PepSY_TM"/>
    <property type="match status" value="1"/>
</dbReference>
<feature type="transmembrane region" description="Helical" evidence="2">
    <location>
        <begin position="200"/>
        <end position="222"/>
    </location>
</feature>
<accession>A0A1X1D0W6</accession>
<sequence length="587" mass="64806">MSAAHSAAPRGAVLNLLRRLHFYIGLFVAPFIFVAALSGTLYVLTPQLENLIYSDALTAHPQGNAQPLSAQISAARAYAGEKQHIYAVRPAPGATDTTRVQFSDASLGASQSRAVFIDPYSLKVTGDMTVYGTSGVLPLRTTLDLLHSSLLLGDFGRNYSELAASWLWVAALGGVVLWLGTRPKRKLKAARTGFAFSRHWHITLGLTLVLGLVFFSVTGLTWSQWAGNNIDRWRTELNWLTPQVNTSLSGDAAATPADPHADHHSMPGMPDMDMSDMDMSKMSMSSMAKPVAQSAKPMPNNQPDGDWDRVLNAARQDGLSASKLELRQPKSADKAWAVTEIDRSWPTRVDAVSVNPQDFTIVDHVYFAQFPMVAKLTRWGVDAHMGVLFGLPNQLLLAFFGLGLCSMIVLGYRMWWIRRPKQIEASPAQTLTETWLAIPHYSKGTCLILALALGYALPVMGISLLAFMLVDILRWRKQQRVPMTEAEILASQQSPLGIIRARFRVKRKEMRYFLRGVCILALIVGTVMSNAIIGGVIDQYGIPFSHWSLTMYITQGLMIALYSSVFTALMSIPLWYFFLGESDPQGK</sequence>
<evidence type="ECO:0000256" key="1">
    <source>
        <dbReference type="SAM" id="MobiDB-lite"/>
    </source>
</evidence>
<evidence type="ECO:0000313" key="4">
    <source>
        <dbReference type="Proteomes" id="UP000193558"/>
    </source>
</evidence>
<keyword evidence="2" id="KW-0472">Membrane</keyword>
<organism evidence="3 4">
    <name type="scientific">Pantoea rwandensis</name>
    <dbReference type="NCBI Taxonomy" id="1076550"/>
    <lineage>
        <taxon>Bacteria</taxon>
        <taxon>Pseudomonadati</taxon>
        <taxon>Pseudomonadota</taxon>
        <taxon>Gammaproteobacteria</taxon>
        <taxon>Enterobacterales</taxon>
        <taxon>Erwiniaceae</taxon>
        <taxon>Pantoea</taxon>
    </lineage>
</organism>
<name>A0A1X1D0W6_9GAMM</name>
<dbReference type="Pfam" id="PF10749">
    <property type="entry name" value="DUF2534"/>
    <property type="match status" value="1"/>
</dbReference>
<reference evidence="3 4" key="1">
    <citation type="journal article" date="2017" name="Antonie Van Leeuwenhoek">
        <title>Phylogenomic resolution of the bacterial genus Pantoea and its relationship with Erwinia and Tatumella.</title>
        <authorList>
            <person name="Palmer M."/>
            <person name="Steenkamp E.T."/>
            <person name="Coetzee M.P."/>
            <person name="Chan W.Y."/>
            <person name="van Zyl E."/>
            <person name="De Maayer P."/>
            <person name="Coutinho T.A."/>
            <person name="Blom J."/>
            <person name="Smits T.H."/>
            <person name="Duffy B."/>
            <person name="Venter S.N."/>
        </authorList>
    </citation>
    <scope>NUCLEOTIDE SEQUENCE [LARGE SCALE GENOMIC DNA]</scope>
    <source>
        <strain evidence="3 4">LMG 26275</strain>
    </source>
</reference>
<comment type="caution">
    <text evidence="3">The sequence shown here is derived from an EMBL/GenBank/DDBJ whole genome shotgun (WGS) entry which is preliminary data.</text>
</comment>
<keyword evidence="2" id="KW-1133">Transmembrane helix</keyword>
<feature type="transmembrane region" description="Helical" evidence="2">
    <location>
        <begin position="557"/>
        <end position="579"/>
    </location>
</feature>
<protein>
    <recommendedName>
        <fullName evidence="5">Iron-regulated membrane protein</fullName>
    </recommendedName>
</protein>
<evidence type="ECO:0000256" key="2">
    <source>
        <dbReference type="SAM" id="Phobius"/>
    </source>
</evidence>
<dbReference type="EMBL" id="MLFR01000005">
    <property type="protein sequence ID" value="ORM70171.1"/>
    <property type="molecule type" value="Genomic_DNA"/>
</dbReference>
<keyword evidence="2" id="KW-0812">Transmembrane</keyword>